<dbReference type="Pfam" id="PF00486">
    <property type="entry name" value="Trans_reg_C"/>
    <property type="match status" value="1"/>
</dbReference>
<dbReference type="Gene3D" id="1.10.8.430">
    <property type="entry name" value="Helical domain of apoptotic protease-activating factors"/>
    <property type="match status" value="1"/>
</dbReference>
<evidence type="ECO:0000259" key="7">
    <source>
        <dbReference type="PROSITE" id="PS51755"/>
    </source>
</evidence>
<evidence type="ECO:0000313" key="9">
    <source>
        <dbReference type="Proteomes" id="UP001500879"/>
    </source>
</evidence>
<dbReference type="SMART" id="SM00382">
    <property type="entry name" value="AAA"/>
    <property type="match status" value="1"/>
</dbReference>
<evidence type="ECO:0000256" key="6">
    <source>
        <dbReference type="PROSITE-ProRule" id="PRU01091"/>
    </source>
</evidence>
<dbReference type="SMART" id="SM01043">
    <property type="entry name" value="BTAD"/>
    <property type="match status" value="1"/>
</dbReference>
<dbReference type="CDD" id="cd15831">
    <property type="entry name" value="BTAD"/>
    <property type="match status" value="1"/>
</dbReference>
<evidence type="ECO:0000256" key="2">
    <source>
        <dbReference type="ARBA" id="ARBA00023012"/>
    </source>
</evidence>
<dbReference type="SUPFAM" id="SSF48452">
    <property type="entry name" value="TPR-like"/>
    <property type="match status" value="2"/>
</dbReference>
<dbReference type="Pfam" id="PF13401">
    <property type="entry name" value="AAA_22"/>
    <property type="match status" value="1"/>
</dbReference>
<dbReference type="InterPro" id="IPR011990">
    <property type="entry name" value="TPR-like_helical_dom_sf"/>
</dbReference>
<dbReference type="EMBL" id="BAAABX010000014">
    <property type="protein sequence ID" value="GAA0394646.1"/>
    <property type="molecule type" value="Genomic_DNA"/>
</dbReference>
<dbReference type="InterPro" id="IPR042197">
    <property type="entry name" value="Apaf_helical"/>
</dbReference>
<evidence type="ECO:0000313" key="8">
    <source>
        <dbReference type="EMBL" id="GAA0394646.1"/>
    </source>
</evidence>
<keyword evidence="4 6" id="KW-0238">DNA-binding</keyword>
<protein>
    <submittedName>
        <fullName evidence="8">BTAD domain-containing putative transcriptional regulator</fullName>
    </submittedName>
</protein>
<dbReference type="SUPFAM" id="SSF46894">
    <property type="entry name" value="C-terminal effector domain of the bipartite response regulators"/>
    <property type="match status" value="1"/>
</dbReference>
<dbReference type="PROSITE" id="PS51755">
    <property type="entry name" value="OMPR_PHOB"/>
    <property type="match status" value="1"/>
</dbReference>
<dbReference type="Gene3D" id="1.10.10.10">
    <property type="entry name" value="Winged helix-like DNA-binding domain superfamily/Winged helix DNA-binding domain"/>
    <property type="match status" value="1"/>
</dbReference>
<feature type="domain" description="OmpR/PhoB-type" evidence="7">
    <location>
        <begin position="1"/>
        <end position="100"/>
    </location>
</feature>
<dbReference type="PANTHER" id="PTHR35807:SF1">
    <property type="entry name" value="TRANSCRIPTIONAL REGULATOR REDD"/>
    <property type="match status" value="1"/>
</dbReference>
<comment type="similarity">
    <text evidence="1">Belongs to the AfsR/DnrI/RedD regulatory family.</text>
</comment>
<evidence type="ECO:0000256" key="1">
    <source>
        <dbReference type="ARBA" id="ARBA00005820"/>
    </source>
</evidence>
<dbReference type="InterPro" id="IPR005158">
    <property type="entry name" value="BTAD"/>
</dbReference>
<dbReference type="InterPro" id="IPR016032">
    <property type="entry name" value="Sig_transdc_resp-reg_C-effctor"/>
</dbReference>
<evidence type="ECO:0000256" key="4">
    <source>
        <dbReference type="ARBA" id="ARBA00023125"/>
    </source>
</evidence>
<keyword evidence="9" id="KW-1185">Reference proteome</keyword>
<keyword evidence="3" id="KW-0805">Transcription regulation</keyword>
<dbReference type="Gene3D" id="1.25.40.10">
    <property type="entry name" value="Tetratricopeptide repeat domain"/>
    <property type="match status" value="2"/>
</dbReference>
<dbReference type="PRINTS" id="PR00364">
    <property type="entry name" value="DISEASERSIST"/>
</dbReference>
<dbReference type="SUPFAM" id="SSF52540">
    <property type="entry name" value="P-loop containing nucleoside triphosphate hydrolases"/>
    <property type="match status" value="1"/>
</dbReference>
<reference evidence="8 9" key="1">
    <citation type="journal article" date="2019" name="Int. J. Syst. Evol. Microbiol.">
        <title>The Global Catalogue of Microorganisms (GCM) 10K type strain sequencing project: providing services to taxonomists for standard genome sequencing and annotation.</title>
        <authorList>
            <consortium name="The Broad Institute Genomics Platform"/>
            <consortium name="The Broad Institute Genome Sequencing Center for Infectious Disease"/>
            <person name="Wu L."/>
            <person name="Ma J."/>
        </authorList>
    </citation>
    <scope>NUCLEOTIDE SEQUENCE [LARGE SCALE GENOMIC DNA]</scope>
    <source>
        <strain evidence="8 9">JCM 4788</strain>
    </source>
</reference>
<dbReference type="InterPro" id="IPR019734">
    <property type="entry name" value="TPR_rpt"/>
</dbReference>
<evidence type="ECO:0000256" key="5">
    <source>
        <dbReference type="ARBA" id="ARBA00023163"/>
    </source>
</evidence>
<keyword evidence="5" id="KW-0804">Transcription</keyword>
<dbReference type="SMART" id="SM00028">
    <property type="entry name" value="TPR"/>
    <property type="match status" value="5"/>
</dbReference>
<dbReference type="InterPro" id="IPR027417">
    <property type="entry name" value="P-loop_NTPase"/>
</dbReference>
<dbReference type="InterPro" id="IPR049945">
    <property type="entry name" value="AAA_22"/>
</dbReference>
<dbReference type="PANTHER" id="PTHR35807">
    <property type="entry name" value="TRANSCRIPTIONAL REGULATOR REDD-RELATED"/>
    <property type="match status" value="1"/>
</dbReference>
<dbReference type="InterPro" id="IPR051677">
    <property type="entry name" value="AfsR-DnrI-RedD_regulator"/>
</dbReference>
<dbReference type="InterPro" id="IPR003593">
    <property type="entry name" value="AAA+_ATPase"/>
</dbReference>
<dbReference type="RefSeq" id="WP_344021118.1">
    <property type="nucleotide sequence ID" value="NZ_BAAABX010000014.1"/>
</dbReference>
<dbReference type="InterPro" id="IPR036388">
    <property type="entry name" value="WH-like_DNA-bd_sf"/>
</dbReference>
<dbReference type="Proteomes" id="UP001500879">
    <property type="component" value="Unassembled WGS sequence"/>
</dbReference>
<feature type="DNA-binding region" description="OmpR/PhoB-type" evidence="6">
    <location>
        <begin position="1"/>
        <end position="100"/>
    </location>
</feature>
<dbReference type="InterPro" id="IPR001867">
    <property type="entry name" value="OmpR/PhoB-type_DNA-bd"/>
</dbReference>
<dbReference type="SMART" id="SM00862">
    <property type="entry name" value="Trans_reg_C"/>
    <property type="match status" value="1"/>
</dbReference>
<sequence>MEAPRVRFKVLGPLEVVADGRALPLGGSKQRTLLATLLVHANTPVPGERLCDAVWGENPPASAQANIRSYVAALRRVLNKAAGEDRLSMGHRGYELRVRPDEVDLHRFEDLAERGRAALAAGEHRAAAGHLGRALDLWRGEAFDRVAHHEALHIEAARLEESRLVAFEGYAEARLALGEHLDAVAVLQAQTARYPLRESLWAKLMVAQYRCGRPGDALTSYTLARAALRNELGLEPGAELRRLHRAVLTRDPALGAPPAPVPPARPAPSWRTVSQLPLDTPDFTGRHLVMSRAAALLEPAADAGAAPSPTTTPVVVLTGPSGTGKTALATRLAHLLRHAFPDGQLFLRLDGARGIRRPPGALLSDLLLSLGVAGSSLPEATVDRAAMFRSLLCGRQVLLVLDDARDEAQIRPLLPGSSRSAVLVTSTARLDGLEGAHLVDVPPLDDEEAQALLRRLADCRRLDAEPAAARRVVTACAGLPLALRVAGARLAAHPRLPLQDLADGLDAARHETPDGHTDEDRTDEQRAVRAAAAIGYQGLGPDAAWAFRALGLLPSPEFPGWILAALLDEPDTDRWADALLDAHLIQVCAIDAQGQPRYRMHDALHAHAAERALAEEPPAWRRAAVARVLDGWLLRLRTAGDRLVRGGPADIVRGGTVDPFGWLESERTNLVTAVEFAAADSGYGAQAAALAAAMENVCHLRNWWEEWERVARAARDRAAADDDPVAAAVAQGSLARAAAARGRVDDAAGRFATAIDALDALGEEHHAALLRVHRSFAVADRGMAELAYRDAESAAAVLERLGDAPGRITALRSLGYALVCRQRDAEAIEAGEAALAAAERLGHPLLLADALQLLAVAEIGHGRFGRAARHLHRALAEYRLLRHRPGEAYTLLTMGRLHVGLGPDQAPRALGPLGEAAAVFTELGELRGEALAHYWLGRTHAALGDPARAAGHFGEALGGFRRLRMPVWRERAQLELDAVQRATVESVTAS</sequence>
<comment type="caution">
    <text evidence="8">The sequence shown here is derived from an EMBL/GenBank/DDBJ whole genome shotgun (WGS) entry which is preliminary data.</text>
</comment>
<name>A0ABN0YG94_9ACTN</name>
<dbReference type="Gene3D" id="3.40.50.300">
    <property type="entry name" value="P-loop containing nucleotide triphosphate hydrolases"/>
    <property type="match status" value="1"/>
</dbReference>
<proteinExistence type="inferred from homology"/>
<dbReference type="Pfam" id="PF03704">
    <property type="entry name" value="BTAD"/>
    <property type="match status" value="1"/>
</dbReference>
<evidence type="ECO:0000256" key="3">
    <source>
        <dbReference type="ARBA" id="ARBA00023015"/>
    </source>
</evidence>
<accession>A0ABN0YG94</accession>
<organism evidence="8 9">
    <name type="scientific">Streptomyces luteireticuli</name>
    <dbReference type="NCBI Taxonomy" id="173858"/>
    <lineage>
        <taxon>Bacteria</taxon>
        <taxon>Bacillati</taxon>
        <taxon>Actinomycetota</taxon>
        <taxon>Actinomycetes</taxon>
        <taxon>Kitasatosporales</taxon>
        <taxon>Streptomycetaceae</taxon>
        <taxon>Streptomyces</taxon>
    </lineage>
</organism>
<keyword evidence="2" id="KW-0902">Two-component regulatory system</keyword>
<gene>
    <name evidence="8" type="ORF">GCM10010357_14450</name>
</gene>